<dbReference type="InParanoid" id="A0A1Z5K718"/>
<keyword evidence="1" id="KW-1133">Transmembrane helix</keyword>
<protein>
    <submittedName>
        <fullName evidence="2">Uncharacterized protein</fullName>
    </submittedName>
</protein>
<name>A0A1Z5K718_FISSO</name>
<proteinExistence type="predicted"/>
<keyword evidence="1" id="KW-0472">Membrane</keyword>
<dbReference type="AlphaFoldDB" id="A0A1Z5K718"/>
<sequence>MQYRVTVPEGVDGGHVVSVNAEGTQFQVRVPPDVRPGESFLFSVEKPHTLILFHNVQDLGIALGLGGAIGLAIVVGFVLGVLFVTEPLSPPI</sequence>
<keyword evidence="1" id="KW-0812">Transmembrane</keyword>
<evidence type="ECO:0000256" key="1">
    <source>
        <dbReference type="SAM" id="Phobius"/>
    </source>
</evidence>
<feature type="transmembrane region" description="Helical" evidence="1">
    <location>
        <begin position="59"/>
        <end position="84"/>
    </location>
</feature>
<evidence type="ECO:0000313" key="3">
    <source>
        <dbReference type="Proteomes" id="UP000198406"/>
    </source>
</evidence>
<comment type="caution">
    <text evidence="2">The sequence shown here is derived from an EMBL/GenBank/DDBJ whole genome shotgun (WGS) entry which is preliminary data.</text>
</comment>
<evidence type="ECO:0000313" key="2">
    <source>
        <dbReference type="EMBL" id="GAX21952.1"/>
    </source>
</evidence>
<reference evidence="2 3" key="1">
    <citation type="journal article" date="2015" name="Plant Cell">
        <title>Oil accumulation by the oleaginous diatom Fistulifera solaris as revealed by the genome and transcriptome.</title>
        <authorList>
            <person name="Tanaka T."/>
            <person name="Maeda Y."/>
            <person name="Veluchamy A."/>
            <person name="Tanaka M."/>
            <person name="Abida H."/>
            <person name="Marechal E."/>
            <person name="Bowler C."/>
            <person name="Muto M."/>
            <person name="Sunaga Y."/>
            <person name="Tanaka M."/>
            <person name="Yoshino T."/>
            <person name="Taniguchi T."/>
            <person name="Fukuda Y."/>
            <person name="Nemoto M."/>
            <person name="Matsumoto M."/>
            <person name="Wong P.S."/>
            <person name="Aburatani S."/>
            <person name="Fujibuchi W."/>
        </authorList>
    </citation>
    <scope>NUCLEOTIDE SEQUENCE [LARGE SCALE GENOMIC DNA]</scope>
    <source>
        <strain evidence="2 3">JPCC DA0580</strain>
    </source>
</reference>
<gene>
    <name evidence="2" type="ORF">FisN_16Hu057</name>
</gene>
<keyword evidence="3" id="KW-1185">Reference proteome</keyword>
<dbReference type="Proteomes" id="UP000198406">
    <property type="component" value="Unassembled WGS sequence"/>
</dbReference>
<dbReference type="EMBL" id="BDSP01000175">
    <property type="protein sequence ID" value="GAX21952.1"/>
    <property type="molecule type" value="Genomic_DNA"/>
</dbReference>
<accession>A0A1Z5K718</accession>
<organism evidence="2 3">
    <name type="scientific">Fistulifera solaris</name>
    <name type="common">Oleaginous diatom</name>
    <dbReference type="NCBI Taxonomy" id="1519565"/>
    <lineage>
        <taxon>Eukaryota</taxon>
        <taxon>Sar</taxon>
        <taxon>Stramenopiles</taxon>
        <taxon>Ochrophyta</taxon>
        <taxon>Bacillariophyta</taxon>
        <taxon>Bacillariophyceae</taxon>
        <taxon>Bacillariophycidae</taxon>
        <taxon>Naviculales</taxon>
        <taxon>Naviculaceae</taxon>
        <taxon>Fistulifera</taxon>
    </lineage>
</organism>